<evidence type="ECO:0000313" key="9">
    <source>
        <dbReference type="Proteomes" id="UP000292452"/>
    </source>
</evidence>
<dbReference type="InterPro" id="IPR058245">
    <property type="entry name" value="NreC/VraR/RcsB-like_REC"/>
</dbReference>
<dbReference type="Pfam" id="PF00072">
    <property type="entry name" value="Response_reg"/>
    <property type="match status" value="1"/>
</dbReference>
<dbReference type="InterPro" id="IPR039420">
    <property type="entry name" value="WalR-like"/>
</dbReference>
<dbReference type="RefSeq" id="WP_131125952.1">
    <property type="nucleotide sequence ID" value="NZ_SIXH01000504.1"/>
</dbReference>
<dbReference type="GO" id="GO:0000160">
    <property type="term" value="P:phosphorelay signal transduction system"/>
    <property type="evidence" value="ECO:0007669"/>
    <property type="project" value="InterPro"/>
</dbReference>
<keyword evidence="4" id="KW-0804">Transcription</keyword>
<evidence type="ECO:0000313" key="8">
    <source>
        <dbReference type="EMBL" id="TBO55468.1"/>
    </source>
</evidence>
<protein>
    <submittedName>
        <fullName evidence="8">Response regulator transcription factor</fullName>
    </submittedName>
</protein>
<evidence type="ECO:0000256" key="5">
    <source>
        <dbReference type="PROSITE-ProRule" id="PRU00169"/>
    </source>
</evidence>
<dbReference type="InterPro" id="IPR001789">
    <property type="entry name" value="Sig_transdc_resp-reg_receiver"/>
</dbReference>
<proteinExistence type="predicted"/>
<keyword evidence="2" id="KW-0805">Transcription regulation</keyword>
<dbReference type="PANTHER" id="PTHR43214:SF24">
    <property type="entry name" value="TRANSCRIPTIONAL REGULATORY PROTEIN NARL-RELATED"/>
    <property type="match status" value="1"/>
</dbReference>
<dbReference type="Gene3D" id="3.40.50.2300">
    <property type="match status" value="1"/>
</dbReference>
<dbReference type="InterPro" id="IPR011006">
    <property type="entry name" value="CheY-like_superfamily"/>
</dbReference>
<dbReference type="CDD" id="cd17535">
    <property type="entry name" value="REC_NarL-like"/>
    <property type="match status" value="1"/>
</dbReference>
<dbReference type="GO" id="GO:0006355">
    <property type="term" value="P:regulation of DNA-templated transcription"/>
    <property type="evidence" value="ECO:0007669"/>
    <property type="project" value="InterPro"/>
</dbReference>
<feature type="domain" description="Response regulatory" evidence="7">
    <location>
        <begin position="4"/>
        <end position="120"/>
    </location>
</feature>
<dbReference type="PANTHER" id="PTHR43214">
    <property type="entry name" value="TWO-COMPONENT RESPONSE REGULATOR"/>
    <property type="match status" value="1"/>
</dbReference>
<dbReference type="PROSITE" id="PS50110">
    <property type="entry name" value="RESPONSE_REGULATORY"/>
    <property type="match status" value="1"/>
</dbReference>
<dbReference type="SMART" id="SM00421">
    <property type="entry name" value="HTH_LUXR"/>
    <property type="match status" value="1"/>
</dbReference>
<evidence type="ECO:0000256" key="4">
    <source>
        <dbReference type="ARBA" id="ARBA00023163"/>
    </source>
</evidence>
<evidence type="ECO:0000256" key="3">
    <source>
        <dbReference type="ARBA" id="ARBA00023125"/>
    </source>
</evidence>
<evidence type="ECO:0000256" key="2">
    <source>
        <dbReference type="ARBA" id="ARBA00023015"/>
    </source>
</evidence>
<dbReference type="PRINTS" id="PR00038">
    <property type="entry name" value="HTHLUXR"/>
</dbReference>
<feature type="modified residue" description="4-aspartylphosphate" evidence="5">
    <location>
        <position position="55"/>
    </location>
</feature>
<gene>
    <name evidence="8" type="ORF">EYS09_33105</name>
</gene>
<evidence type="ECO:0000259" key="6">
    <source>
        <dbReference type="PROSITE" id="PS50043"/>
    </source>
</evidence>
<accession>A0A4Q9HL74</accession>
<keyword evidence="1 5" id="KW-0597">Phosphoprotein</keyword>
<reference evidence="8 9" key="1">
    <citation type="submission" date="2019-02" db="EMBL/GenBank/DDBJ databases">
        <title>Draft Genome Sequence of Streptomyces sp. AM-2504, identified by 16S rRNA comparative analysis as a Streptomyces Kasugaensis strain.</title>
        <authorList>
            <person name="Napolioni V."/>
            <person name="Giuliodori A.M."/>
            <person name="Spurio R."/>
            <person name="Fabbretti A."/>
        </authorList>
    </citation>
    <scope>NUCLEOTIDE SEQUENCE [LARGE SCALE GENOMIC DNA]</scope>
    <source>
        <strain evidence="8 9">AM-2504</strain>
    </source>
</reference>
<dbReference type="EMBL" id="SIXH01000504">
    <property type="protein sequence ID" value="TBO55468.1"/>
    <property type="molecule type" value="Genomic_DNA"/>
</dbReference>
<keyword evidence="3" id="KW-0238">DNA-binding</keyword>
<comment type="caution">
    <text evidence="8">The sequence shown here is derived from an EMBL/GenBank/DDBJ whole genome shotgun (WGS) entry which is preliminary data.</text>
</comment>
<evidence type="ECO:0000259" key="7">
    <source>
        <dbReference type="PROSITE" id="PS50110"/>
    </source>
</evidence>
<evidence type="ECO:0000256" key="1">
    <source>
        <dbReference type="ARBA" id="ARBA00022553"/>
    </source>
</evidence>
<name>A0A4Q9HL74_STRKA</name>
<dbReference type="PROSITE" id="PS50043">
    <property type="entry name" value="HTH_LUXR_2"/>
    <property type="match status" value="1"/>
</dbReference>
<keyword evidence="9" id="KW-1185">Reference proteome</keyword>
<dbReference type="InterPro" id="IPR016032">
    <property type="entry name" value="Sig_transdc_resp-reg_C-effctor"/>
</dbReference>
<dbReference type="Proteomes" id="UP000292452">
    <property type="component" value="Unassembled WGS sequence"/>
</dbReference>
<dbReference type="InterPro" id="IPR000792">
    <property type="entry name" value="Tscrpt_reg_LuxR_C"/>
</dbReference>
<feature type="domain" description="HTH luxR-type" evidence="6">
    <location>
        <begin position="147"/>
        <end position="212"/>
    </location>
</feature>
<organism evidence="8 9">
    <name type="scientific">Streptomyces kasugaensis</name>
    <dbReference type="NCBI Taxonomy" id="1946"/>
    <lineage>
        <taxon>Bacteria</taxon>
        <taxon>Bacillati</taxon>
        <taxon>Actinomycetota</taxon>
        <taxon>Actinomycetes</taxon>
        <taxon>Kitasatosporales</taxon>
        <taxon>Streptomycetaceae</taxon>
        <taxon>Streptomyces</taxon>
    </lineage>
</organism>
<dbReference type="AlphaFoldDB" id="A0A4Q9HL74"/>
<dbReference type="CDD" id="cd06170">
    <property type="entry name" value="LuxR_C_like"/>
    <property type="match status" value="1"/>
</dbReference>
<dbReference type="GO" id="GO:0003677">
    <property type="term" value="F:DNA binding"/>
    <property type="evidence" value="ECO:0007669"/>
    <property type="project" value="UniProtKB-KW"/>
</dbReference>
<dbReference type="SMART" id="SM00448">
    <property type="entry name" value="REC"/>
    <property type="match status" value="1"/>
</dbReference>
<dbReference type="SUPFAM" id="SSF46894">
    <property type="entry name" value="C-terminal effector domain of the bipartite response regulators"/>
    <property type="match status" value="1"/>
</dbReference>
<dbReference type="PROSITE" id="PS00622">
    <property type="entry name" value="HTH_LUXR_1"/>
    <property type="match status" value="1"/>
</dbReference>
<sequence>MTASVLIVDDQVLIRSGLRQLVGASPAFEVVAEAGDGAEAVAQARAHRLDVVLMDVRMPRVDGVAATAQLMRFAAPPKVLVLTGFDVDDRVLDALEAGACGFHFKDLTPWQLETAMRTVLAGGRVIAPAVLDSLVRRATGPARSGAVPDGFGRLGGSERRVLALIGSGLTNAQIARRLHLSQASVKTYVSRALVKLGLDNRTQAAILAYEAGLAGTECGWDRDAV</sequence>
<dbReference type="SUPFAM" id="SSF52172">
    <property type="entry name" value="CheY-like"/>
    <property type="match status" value="1"/>
</dbReference>
<dbReference type="Pfam" id="PF00196">
    <property type="entry name" value="GerE"/>
    <property type="match status" value="1"/>
</dbReference>